<gene>
    <name evidence="10" type="ORF">P8V03_09395</name>
</gene>
<dbReference type="PANTHER" id="PTHR30329:SF21">
    <property type="entry name" value="LIPOPROTEIN YIAD-RELATED"/>
    <property type="match status" value="1"/>
</dbReference>
<keyword evidence="10" id="KW-0969">Cilium</keyword>
<keyword evidence="11" id="KW-1185">Reference proteome</keyword>
<dbReference type="InterPro" id="IPR025713">
    <property type="entry name" value="MotB-like_N_dom"/>
</dbReference>
<evidence type="ECO:0000256" key="2">
    <source>
        <dbReference type="ARBA" id="ARBA00008914"/>
    </source>
</evidence>
<dbReference type="RefSeq" id="WP_318797971.1">
    <property type="nucleotide sequence ID" value="NZ_JARUJP010000009.1"/>
</dbReference>
<comment type="similarity">
    <text evidence="2">Belongs to the MotB family.</text>
</comment>
<dbReference type="Gene3D" id="3.30.1330.60">
    <property type="entry name" value="OmpA-like domain"/>
    <property type="match status" value="1"/>
</dbReference>
<accession>A0ABU4JTY2</accession>
<feature type="domain" description="OmpA-like" evidence="9">
    <location>
        <begin position="117"/>
        <end position="239"/>
    </location>
</feature>
<protein>
    <submittedName>
        <fullName evidence="10">Flagellar motor protein MotB</fullName>
    </submittedName>
</protein>
<keyword evidence="10" id="KW-0282">Flagellum</keyword>
<name>A0ABU4JTY2_9CLOT</name>
<reference evidence="10 11" key="1">
    <citation type="submission" date="2023-04" db="EMBL/GenBank/DDBJ databases">
        <title>Clostridium tannerae sp. nov., isolated from the fecal material of an alpaca.</title>
        <authorList>
            <person name="Miller S."/>
            <person name="Hendry M."/>
            <person name="King J."/>
            <person name="Sankaranarayanan K."/>
            <person name="Lawson P.A."/>
        </authorList>
    </citation>
    <scope>NUCLEOTIDE SEQUENCE [LARGE SCALE GENOMIC DNA]</scope>
    <source>
        <strain evidence="10 11">A1-XYC3</strain>
    </source>
</reference>
<sequence length="249" mass="28087">MKRKKEERGPNLERWMLTYLDLITLLAAFFILMFSISNVDKEKYKQLAISLNQSMGSPNSSIIDMGSIPATASENPPNIVENIEPGEKVKLQELKDKIDKYIKENNLSGDIETTIEDRGLVISFKDSVLFDSGTAVIRPEFEKKVIEVGRMLTTLGNNFIRVEGHTDNVPINNYQFASNWQLSVIRASNVTEFLINNCGIKADKIGATGYGENRPKASNDNEVGRSRNRRVDIVIVNTKFNEVENNKNQ</sequence>
<keyword evidence="10" id="KW-0966">Cell projection</keyword>
<keyword evidence="4 8" id="KW-0812">Transmembrane</keyword>
<evidence type="ECO:0000256" key="3">
    <source>
        <dbReference type="ARBA" id="ARBA00022475"/>
    </source>
</evidence>
<dbReference type="EMBL" id="JARUJP010000009">
    <property type="protein sequence ID" value="MDW8801368.1"/>
    <property type="molecule type" value="Genomic_DNA"/>
</dbReference>
<evidence type="ECO:0000259" key="9">
    <source>
        <dbReference type="PROSITE" id="PS51123"/>
    </source>
</evidence>
<dbReference type="Proteomes" id="UP001281656">
    <property type="component" value="Unassembled WGS sequence"/>
</dbReference>
<dbReference type="PANTHER" id="PTHR30329">
    <property type="entry name" value="STATOR ELEMENT OF FLAGELLAR MOTOR COMPLEX"/>
    <property type="match status" value="1"/>
</dbReference>
<dbReference type="InterPro" id="IPR006665">
    <property type="entry name" value="OmpA-like"/>
</dbReference>
<dbReference type="Pfam" id="PF13677">
    <property type="entry name" value="MotB_plug"/>
    <property type="match status" value="1"/>
</dbReference>
<evidence type="ECO:0000256" key="4">
    <source>
        <dbReference type="ARBA" id="ARBA00022692"/>
    </source>
</evidence>
<feature type="transmembrane region" description="Helical" evidence="8">
    <location>
        <begin position="12"/>
        <end position="36"/>
    </location>
</feature>
<dbReference type="CDD" id="cd07185">
    <property type="entry name" value="OmpA_C-like"/>
    <property type="match status" value="1"/>
</dbReference>
<evidence type="ECO:0000256" key="8">
    <source>
        <dbReference type="SAM" id="Phobius"/>
    </source>
</evidence>
<comment type="subcellular location">
    <subcellularLocation>
        <location evidence="1">Cell membrane</location>
        <topology evidence="1">Single-pass membrane protein</topology>
    </subcellularLocation>
</comment>
<keyword evidence="3" id="KW-1003">Cell membrane</keyword>
<keyword evidence="5 8" id="KW-1133">Transmembrane helix</keyword>
<proteinExistence type="inferred from homology"/>
<evidence type="ECO:0000313" key="10">
    <source>
        <dbReference type="EMBL" id="MDW8801368.1"/>
    </source>
</evidence>
<keyword evidence="6 7" id="KW-0472">Membrane</keyword>
<evidence type="ECO:0000256" key="1">
    <source>
        <dbReference type="ARBA" id="ARBA00004162"/>
    </source>
</evidence>
<dbReference type="SUPFAM" id="SSF103088">
    <property type="entry name" value="OmpA-like"/>
    <property type="match status" value="1"/>
</dbReference>
<dbReference type="PROSITE" id="PS51123">
    <property type="entry name" value="OMPA_2"/>
    <property type="match status" value="1"/>
</dbReference>
<organism evidence="10 11">
    <name type="scientific">Clostridium tanneri</name>
    <dbReference type="NCBI Taxonomy" id="3037988"/>
    <lineage>
        <taxon>Bacteria</taxon>
        <taxon>Bacillati</taxon>
        <taxon>Bacillota</taxon>
        <taxon>Clostridia</taxon>
        <taxon>Eubacteriales</taxon>
        <taxon>Clostridiaceae</taxon>
        <taxon>Clostridium</taxon>
    </lineage>
</organism>
<evidence type="ECO:0000256" key="7">
    <source>
        <dbReference type="PROSITE-ProRule" id="PRU00473"/>
    </source>
</evidence>
<evidence type="ECO:0000256" key="5">
    <source>
        <dbReference type="ARBA" id="ARBA00022989"/>
    </source>
</evidence>
<dbReference type="PRINTS" id="PR01023">
    <property type="entry name" value="NAFLGMOTY"/>
</dbReference>
<dbReference type="InterPro" id="IPR050330">
    <property type="entry name" value="Bact_OuterMem_StrucFunc"/>
</dbReference>
<evidence type="ECO:0000313" key="11">
    <source>
        <dbReference type="Proteomes" id="UP001281656"/>
    </source>
</evidence>
<dbReference type="InterPro" id="IPR036737">
    <property type="entry name" value="OmpA-like_sf"/>
</dbReference>
<evidence type="ECO:0000256" key="6">
    <source>
        <dbReference type="ARBA" id="ARBA00023136"/>
    </source>
</evidence>
<dbReference type="Pfam" id="PF00691">
    <property type="entry name" value="OmpA"/>
    <property type="match status" value="1"/>
</dbReference>
<comment type="caution">
    <text evidence="10">The sequence shown here is derived from an EMBL/GenBank/DDBJ whole genome shotgun (WGS) entry which is preliminary data.</text>
</comment>